<accession>A0ABQ5XUA9</accession>
<gene>
    <name evidence="1" type="ORF">GCM10007901_40240</name>
</gene>
<comment type="caution">
    <text evidence="1">The sequence shown here is derived from an EMBL/GenBank/DDBJ whole genome shotgun (WGS) entry which is preliminary data.</text>
</comment>
<proteinExistence type="predicted"/>
<sequence>MIAHQHIGMHIALAAPAGMQQLREITTAIGRCAETFLAIMPALNDVLRHMGKIEPW</sequence>
<evidence type="ECO:0000313" key="2">
    <source>
        <dbReference type="Proteomes" id="UP001156670"/>
    </source>
</evidence>
<dbReference type="EMBL" id="BSOB01000053">
    <property type="protein sequence ID" value="GLQ95071.1"/>
    <property type="molecule type" value="Genomic_DNA"/>
</dbReference>
<organism evidence="1 2">
    <name type="scientific">Dyella acidisoli</name>
    <dbReference type="NCBI Taxonomy" id="1867834"/>
    <lineage>
        <taxon>Bacteria</taxon>
        <taxon>Pseudomonadati</taxon>
        <taxon>Pseudomonadota</taxon>
        <taxon>Gammaproteobacteria</taxon>
        <taxon>Lysobacterales</taxon>
        <taxon>Rhodanobacteraceae</taxon>
        <taxon>Dyella</taxon>
    </lineage>
</organism>
<keyword evidence="2" id="KW-1185">Reference proteome</keyword>
<dbReference type="Proteomes" id="UP001156670">
    <property type="component" value="Unassembled WGS sequence"/>
</dbReference>
<name>A0ABQ5XUA9_9GAMM</name>
<protein>
    <submittedName>
        <fullName evidence="1">Uncharacterized protein</fullName>
    </submittedName>
</protein>
<evidence type="ECO:0000313" key="1">
    <source>
        <dbReference type="EMBL" id="GLQ95071.1"/>
    </source>
</evidence>
<reference evidence="2" key="1">
    <citation type="journal article" date="2019" name="Int. J. Syst. Evol. Microbiol.">
        <title>The Global Catalogue of Microorganisms (GCM) 10K type strain sequencing project: providing services to taxonomists for standard genome sequencing and annotation.</title>
        <authorList>
            <consortium name="The Broad Institute Genomics Platform"/>
            <consortium name="The Broad Institute Genome Sequencing Center for Infectious Disease"/>
            <person name="Wu L."/>
            <person name="Ma J."/>
        </authorList>
    </citation>
    <scope>NUCLEOTIDE SEQUENCE [LARGE SCALE GENOMIC DNA]</scope>
    <source>
        <strain evidence="2">NBRC 111980</strain>
    </source>
</reference>